<evidence type="ECO:0000256" key="2">
    <source>
        <dbReference type="ARBA" id="ARBA00005005"/>
    </source>
</evidence>
<feature type="domain" description="3-hydroxyacyl-CoA dehydrogenase C-terminal" evidence="13">
    <location>
        <begin position="223"/>
        <end position="327"/>
    </location>
</feature>
<protein>
    <recommendedName>
        <fullName evidence="17">3-hydroxyacyl-CoA dehydrogenase</fullName>
    </recommendedName>
</protein>
<dbReference type="PANTHER" id="PTHR43561:SF3">
    <property type="entry name" value="HYDROXYACYL-COENZYME A DEHYDROGENASE, MITOCHONDRIAL"/>
    <property type="match status" value="1"/>
</dbReference>
<dbReference type="GO" id="GO:0003857">
    <property type="term" value="F:(3S)-3-hydroxyacyl-CoA dehydrogenase (NAD+) activity"/>
    <property type="evidence" value="ECO:0007669"/>
    <property type="project" value="UniProtKB-EC"/>
</dbReference>
<feature type="binding site" evidence="11">
    <location>
        <position position="63"/>
    </location>
    <ligand>
        <name>NAD(+)</name>
        <dbReference type="ChEBI" id="CHEBI:57540"/>
    </ligand>
</feature>
<feature type="binding site" evidence="11">
    <location>
        <begin position="39"/>
        <end position="44"/>
    </location>
    <ligand>
        <name>NAD(+)</name>
        <dbReference type="ChEBI" id="CHEBI:57540"/>
    </ligand>
</feature>
<feature type="binding site" evidence="11">
    <location>
        <position position="180"/>
    </location>
    <ligand>
        <name>NAD(+)</name>
        <dbReference type="ChEBI" id="CHEBI:57540"/>
    </ligand>
</feature>
<dbReference type="GO" id="GO:0006635">
    <property type="term" value="P:fatty acid beta-oxidation"/>
    <property type="evidence" value="ECO:0007669"/>
    <property type="project" value="TreeGrafter"/>
</dbReference>
<feature type="domain" description="3-hydroxyacyl-CoA dehydrogenase NAD binding" evidence="14">
    <location>
        <begin position="34"/>
        <end position="220"/>
    </location>
</feature>
<evidence type="ECO:0000256" key="4">
    <source>
        <dbReference type="ARBA" id="ARBA00022832"/>
    </source>
</evidence>
<evidence type="ECO:0000259" key="14">
    <source>
        <dbReference type="Pfam" id="PF02737"/>
    </source>
</evidence>
<evidence type="ECO:0000256" key="12">
    <source>
        <dbReference type="PIRSR" id="PIRSR000105-3"/>
    </source>
</evidence>
<feature type="binding site" evidence="12">
    <location>
        <position position="79"/>
    </location>
    <ligand>
        <name>CoA</name>
        <dbReference type="ChEBI" id="CHEBI:57287"/>
    </ligand>
</feature>
<feature type="site" description="Important for catalytic activity" evidence="10">
    <location>
        <position position="177"/>
    </location>
</feature>
<keyword evidence="8" id="KW-0496">Mitochondrion</keyword>
<accession>A0AAF0EUJ5</accession>
<feature type="binding site" evidence="11">
    <location>
        <position position="317"/>
    </location>
    <ligand>
        <name>NAD(+)</name>
        <dbReference type="ChEBI" id="CHEBI:57540"/>
    </ligand>
</feature>
<dbReference type="InterPro" id="IPR006176">
    <property type="entry name" value="3-OHacyl-CoA_DH_NAD-bd"/>
</dbReference>
<evidence type="ECO:0000313" key="15">
    <source>
        <dbReference type="EMBL" id="WFD35315.1"/>
    </source>
</evidence>
<evidence type="ECO:0000256" key="5">
    <source>
        <dbReference type="ARBA" id="ARBA00023002"/>
    </source>
</evidence>
<evidence type="ECO:0000256" key="6">
    <source>
        <dbReference type="ARBA" id="ARBA00023027"/>
    </source>
</evidence>
<dbReference type="Pfam" id="PF02737">
    <property type="entry name" value="3HCDH_N"/>
    <property type="match status" value="1"/>
</dbReference>
<dbReference type="GO" id="GO:0070403">
    <property type="term" value="F:NAD+ binding"/>
    <property type="evidence" value="ECO:0007669"/>
    <property type="project" value="InterPro"/>
</dbReference>
<feature type="binding site" evidence="11">
    <location>
        <position position="156"/>
    </location>
    <ligand>
        <name>NAD(+)</name>
        <dbReference type="ChEBI" id="CHEBI:57540"/>
    </ligand>
</feature>
<comment type="catalytic activity">
    <reaction evidence="9">
        <text>a (3S)-3-hydroxyacyl-CoA + NAD(+) = a 3-oxoacyl-CoA + NADH + H(+)</text>
        <dbReference type="Rhea" id="RHEA:22432"/>
        <dbReference type="ChEBI" id="CHEBI:15378"/>
        <dbReference type="ChEBI" id="CHEBI:57318"/>
        <dbReference type="ChEBI" id="CHEBI:57540"/>
        <dbReference type="ChEBI" id="CHEBI:57945"/>
        <dbReference type="ChEBI" id="CHEBI:90726"/>
        <dbReference type="EC" id="1.1.1.35"/>
    </reaction>
</comment>
<evidence type="ECO:0000256" key="11">
    <source>
        <dbReference type="PIRSR" id="PIRSR000105-2"/>
    </source>
</evidence>
<dbReference type="GO" id="GO:0005759">
    <property type="term" value="C:mitochondrial matrix"/>
    <property type="evidence" value="ECO:0007669"/>
    <property type="project" value="UniProtKB-SubCell"/>
</dbReference>
<reference evidence="15" key="1">
    <citation type="submission" date="2023-03" db="EMBL/GenBank/DDBJ databases">
        <title>Mating type loci evolution in Malassezia.</title>
        <authorList>
            <person name="Coelho M.A."/>
        </authorList>
    </citation>
    <scope>NUCLEOTIDE SEQUENCE</scope>
    <source>
        <strain evidence="15">CBS 11721</strain>
    </source>
</reference>
<dbReference type="Gene3D" id="3.40.50.720">
    <property type="entry name" value="NAD(P)-binding Rossmann-like Domain"/>
    <property type="match status" value="1"/>
</dbReference>
<gene>
    <name evidence="15" type="ORF">MCUN1_002166</name>
</gene>
<dbReference type="PIRSF" id="PIRSF000105">
    <property type="entry name" value="HCDH"/>
    <property type="match status" value="1"/>
</dbReference>
<keyword evidence="6 11" id="KW-0520">NAD</keyword>
<evidence type="ECO:0000256" key="1">
    <source>
        <dbReference type="ARBA" id="ARBA00004305"/>
    </source>
</evidence>
<evidence type="ECO:0000256" key="3">
    <source>
        <dbReference type="ARBA" id="ARBA00009463"/>
    </source>
</evidence>
<dbReference type="Gene3D" id="1.10.1040.10">
    <property type="entry name" value="N-(1-d-carboxylethyl)-l-norvaline Dehydrogenase, domain 2"/>
    <property type="match status" value="1"/>
</dbReference>
<dbReference type="FunFam" id="3.40.50.720:FF:000009">
    <property type="entry name" value="Fatty oxidation complex, alpha subunit"/>
    <property type="match status" value="1"/>
</dbReference>
<feature type="binding site" evidence="12">
    <location>
        <position position="156"/>
    </location>
    <ligand>
        <name>CoA</name>
        <dbReference type="ChEBI" id="CHEBI:57287"/>
    </ligand>
</feature>
<dbReference type="Proteomes" id="UP001219933">
    <property type="component" value="Chromosome 3"/>
</dbReference>
<dbReference type="SUPFAM" id="SSF48179">
    <property type="entry name" value="6-phosphogluconate dehydrogenase C-terminal domain-like"/>
    <property type="match status" value="1"/>
</dbReference>
<feature type="binding site" evidence="11">
    <location>
        <position position="134"/>
    </location>
    <ligand>
        <name>NAD(+)</name>
        <dbReference type="ChEBI" id="CHEBI:57540"/>
    </ligand>
</feature>
<keyword evidence="16" id="KW-1185">Reference proteome</keyword>
<sequence length="328" mass="35211">MASILAGSRLLAGSATPLARTFATSVRMNKEVKNVTVFGAGLMGAGIAQVLRHVGGYNVTLADVSEKALANGQNIISKSLTRIVKKKLADKSAEEQAEYVKGIVSSINTTIDPAEAVKDADLVIEAVIENLKLKRELFAFLDSKAPKDAIFASNTSSLNITDIAEATQRKEQFGGFHAFNPVPQMKLIEVVRTKYTNDETNATLIAVAKQMGKVPVSCSDTPGFIVNRLLVPNLLEAIRLVERGVASREDVDTAMKLGAGYPMGPFELSDLVGLDTLDNIAKGWRESIAGSEHLPAAYVEESPLLSGLVKEGRLGRKTADKGGFYEYK</sequence>
<dbReference type="SUPFAM" id="SSF51735">
    <property type="entry name" value="NAD(P)-binding Rossmann-fold domains"/>
    <property type="match status" value="1"/>
</dbReference>
<evidence type="ECO:0008006" key="17">
    <source>
        <dbReference type="Google" id="ProtNLM"/>
    </source>
</evidence>
<dbReference type="InterPro" id="IPR052242">
    <property type="entry name" value="Mito_3-hydroxyacyl-CoA_DH"/>
</dbReference>
<evidence type="ECO:0000256" key="8">
    <source>
        <dbReference type="ARBA" id="ARBA00023128"/>
    </source>
</evidence>
<dbReference type="Pfam" id="PF00725">
    <property type="entry name" value="3HCDH"/>
    <property type="match status" value="1"/>
</dbReference>
<evidence type="ECO:0000313" key="16">
    <source>
        <dbReference type="Proteomes" id="UP001219933"/>
    </source>
</evidence>
<keyword evidence="4" id="KW-0276">Fatty acid metabolism</keyword>
<comment type="similarity">
    <text evidence="3">Belongs to the 3-hydroxyacyl-CoA dehydrogenase family.</text>
</comment>
<dbReference type="InterPro" id="IPR008927">
    <property type="entry name" value="6-PGluconate_DH-like_C_sf"/>
</dbReference>
<dbReference type="InterPro" id="IPR006108">
    <property type="entry name" value="3HC_DH_C"/>
</dbReference>
<dbReference type="EMBL" id="CP119879">
    <property type="protein sequence ID" value="WFD35315.1"/>
    <property type="molecule type" value="Genomic_DNA"/>
</dbReference>
<name>A0AAF0EUJ5_9BASI</name>
<dbReference type="InterPro" id="IPR036291">
    <property type="entry name" value="NAD(P)-bd_dom_sf"/>
</dbReference>
<evidence type="ECO:0000256" key="9">
    <source>
        <dbReference type="ARBA" id="ARBA00049556"/>
    </source>
</evidence>
<evidence type="ECO:0000256" key="7">
    <source>
        <dbReference type="ARBA" id="ARBA00023098"/>
    </source>
</evidence>
<evidence type="ECO:0000256" key="10">
    <source>
        <dbReference type="PIRSR" id="PIRSR000105-1"/>
    </source>
</evidence>
<dbReference type="AlphaFoldDB" id="A0AAF0EUJ5"/>
<comment type="subcellular location">
    <subcellularLocation>
        <location evidence="1">Mitochondrion matrix</location>
    </subcellularLocation>
</comment>
<keyword evidence="7" id="KW-0443">Lipid metabolism</keyword>
<evidence type="ECO:0000259" key="13">
    <source>
        <dbReference type="Pfam" id="PF00725"/>
    </source>
</evidence>
<dbReference type="InterPro" id="IPR013328">
    <property type="entry name" value="6PGD_dom2"/>
</dbReference>
<organism evidence="15 16">
    <name type="scientific">Malassezia cuniculi</name>
    <dbReference type="NCBI Taxonomy" id="948313"/>
    <lineage>
        <taxon>Eukaryota</taxon>
        <taxon>Fungi</taxon>
        <taxon>Dikarya</taxon>
        <taxon>Basidiomycota</taxon>
        <taxon>Ustilaginomycotina</taxon>
        <taxon>Malasseziomycetes</taxon>
        <taxon>Malasseziales</taxon>
        <taxon>Malasseziaceae</taxon>
        <taxon>Malassezia</taxon>
    </lineage>
</organism>
<feature type="binding site" evidence="11">
    <location>
        <position position="129"/>
    </location>
    <ligand>
        <name>NAD(+)</name>
        <dbReference type="ChEBI" id="CHEBI:57540"/>
    </ligand>
</feature>
<proteinExistence type="inferred from homology"/>
<keyword evidence="5" id="KW-0560">Oxidoreductase</keyword>
<feature type="binding site" evidence="12">
    <location>
        <position position="86"/>
    </location>
    <ligand>
        <name>CoA</name>
        <dbReference type="ChEBI" id="CHEBI:57287"/>
    </ligand>
</feature>
<comment type="pathway">
    <text evidence="2">Lipid metabolism; fatty acid beta-oxidation.</text>
</comment>
<dbReference type="InterPro" id="IPR022694">
    <property type="entry name" value="3-OHacyl-CoA_DH"/>
</dbReference>
<dbReference type="PANTHER" id="PTHR43561">
    <property type="match status" value="1"/>
</dbReference>